<name>A0AAU7EAZ8_9FLAO</name>
<dbReference type="GO" id="GO:0032259">
    <property type="term" value="P:methylation"/>
    <property type="evidence" value="ECO:0007669"/>
    <property type="project" value="UniProtKB-KW"/>
</dbReference>
<dbReference type="KEGG" id="mlil:QLS71_013030"/>
<keyword evidence="2" id="KW-0489">Methyltransferase</keyword>
<dbReference type="EMBL" id="CP155618">
    <property type="protein sequence ID" value="XBL13242.1"/>
    <property type="molecule type" value="Genomic_DNA"/>
</dbReference>
<dbReference type="Pfam" id="PF05050">
    <property type="entry name" value="Methyltransf_21"/>
    <property type="match status" value="1"/>
</dbReference>
<evidence type="ECO:0000313" key="2">
    <source>
        <dbReference type="EMBL" id="XBL13242.1"/>
    </source>
</evidence>
<evidence type="ECO:0000313" key="3">
    <source>
        <dbReference type="Proteomes" id="UP001224325"/>
    </source>
</evidence>
<dbReference type="PANTHER" id="PTHR34203:SF15">
    <property type="entry name" value="SLL1173 PROTEIN"/>
    <property type="match status" value="1"/>
</dbReference>
<dbReference type="PANTHER" id="PTHR34203">
    <property type="entry name" value="METHYLTRANSFERASE, FKBM FAMILY PROTEIN"/>
    <property type="match status" value="1"/>
</dbReference>
<dbReference type="InterPro" id="IPR029063">
    <property type="entry name" value="SAM-dependent_MTases_sf"/>
</dbReference>
<dbReference type="Proteomes" id="UP001224325">
    <property type="component" value="Chromosome"/>
</dbReference>
<dbReference type="NCBIfam" id="TIGR01444">
    <property type="entry name" value="fkbM_fam"/>
    <property type="match status" value="1"/>
</dbReference>
<dbReference type="Gene3D" id="3.40.50.150">
    <property type="entry name" value="Vaccinia Virus protein VP39"/>
    <property type="match status" value="1"/>
</dbReference>
<dbReference type="SUPFAM" id="SSF53335">
    <property type="entry name" value="S-adenosyl-L-methionine-dependent methyltransferases"/>
    <property type="match status" value="1"/>
</dbReference>
<gene>
    <name evidence="2" type="ORF">QLS71_013030</name>
</gene>
<dbReference type="GO" id="GO:0008168">
    <property type="term" value="F:methyltransferase activity"/>
    <property type="evidence" value="ECO:0007669"/>
    <property type="project" value="UniProtKB-KW"/>
</dbReference>
<evidence type="ECO:0000259" key="1">
    <source>
        <dbReference type="Pfam" id="PF05050"/>
    </source>
</evidence>
<dbReference type="RefSeq" id="WP_308992656.1">
    <property type="nucleotide sequence ID" value="NZ_CP155618.1"/>
</dbReference>
<accession>A0AAU7EAZ8</accession>
<keyword evidence="3" id="KW-1185">Reference proteome</keyword>
<dbReference type="InterPro" id="IPR052514">
    <property type="entry name" value="SAM-dependent_MTase"/>
</dbReference>
<reference evidence="2" key="1">
    <citation type="submission" date="2024-04" db="EMBL/GenBank/DDBJ databases">
        <title>Mariniflexile litorale, isolated from the shallow sediments of the Sea of Japan.</title>
        <authorList>
            <person name="Romanenko L."/>
            <person name="Isaeva M."/>
        </authorList>
    </citation>
    <scope>NUCLEOTIDE SEQUENCE [LARGE SCALE GENOMIC DNA]</scope>
    <source>
        <strain evidence="2">KMM 9835</strain>
    </source>
</reference>
<protein>
    <submittedName>
        <fullName evidence="2">FkbM family methyltransferase</fullName>
    </submittedName>
</protein>
<organism evidence="2 3">
    <name type="scientific">Mariniflexile litorale</name>
    <dbReference type="NCBI Taxonomy" id="3045158"/>
    <lineage>
        <taxon>Bacteria</taxon>
        <taxon>Pseudomonadati</taxon>
        <taxon>Bacteroidota</taxon>
        <taxon>Flavobacteriia</taxon>
        <taxon>Flavobacteriales</taxon>
        <taxon>Flavobacteriaceae</taxon>
        <taxon>Mariniflexile</taxon>
    </lineage>
</organism>
<keyword evidence="2" id="KW-0808">Transferase</keyword>
<dbReference type="InterPro" id="IPR006342">
    <property type="entry name" value="FkbM_mtfrase"/>
</dbReference>
<proteinExistence type="predicted"/>
<sequence>MRNLLYTLINKLGYRIVNKNKERAQLMLPLKKYGIKKNFNILFQSKYYIQNLENKFKDLTIVNHKEGFLVGFLDLNIYVESEEEFHILNEIFVRNDYDFITGSKSILIDIGANIGITSLFFSRLDFVDRIYAFEPVKDTFELAQYNFSLNDKIQKIATIKNIGLGSNSRKELFLFDKNCKGNTGLRGKSSPSYRNNISAKEREVQIESATFEIGSIIAENSNRKVIVKMDCEGGEYEILEDLFQSGMIDKIDVLLLEWHDKGSKVIEDMLIHSGFDYFSRHYDALTGMIYAFKK</sequence>
<feature type="domain" description="Methyltransferase FkbM" evidence="1">
    <location>
        <begin position="109"/>
        <end position="260"/>
    </location>
</feature>
<dbReference type="AlphaFoldDB" id="A0AAU7EAZ8"/>